<protein>
    <recommendedName>
        <fullName evidence="7">Reverse transcriptase RNase H-like domain-containing protein</fullName>
    </recommendedName>
</protein>
<dbReference type="Pfam" id="PF17917">
    <property type="entry name" value="RT_RNaseH"/>
    <property type="match status" value="1"/>
</dbReference>
<dbReference type="GO" id="GO:0003964">
    <property type="term" value="F:RNA-directed DNA polymerase activity"/>
    <property type="evidence" value="ECO:0007669"/>
    <property type="project" value="UniProtKB-KW"/>
</dbReference>
<keyword evidence="6" id="KW-0695">RNA-directed DNA polymerase</keyword>
<dbReference type="SUPFAM" id="SSF56672">
    <property type="entry name" value="DNA/RNA polymerases"/>
    <property type="match status" value="1"/>
</dbReference>
<keyword evidence="4" id="KW-0255">Endonuclease</keyword>
<comment type="caution">
    <text evidence="8">The sequence shown here is derived from an EMBL/GenBank/DDBJ whole genome shotgun (WGS) entry which is preliminary data.</text>
</comment>
<dbReference type="InterPro" id="IPR043128">
    <property type="entry name" value="Rev_trsase/Diguanyl_cyclase"/>
</dbReference>
<reference evidence="8" key="1">
    <citation type="submission" date="2023-03" db="EMBL/GenBank/DDBJ databases">
        <title>Chromosome-scale reference genome and RAD-based genetic map of yellow starthistle (Centaurea solstitialis) reveal putative structural variation and QTLs associated with invader traits.</title>
        <authorList>
            <person name="Reatini B."/>
            <person name="Cang F.A."/>
            <person name="Jiang Q."/>
            <person name="Mckibben M.T.W."/>
            <person name="Barker M.S."/>
            <person name="Rieseberg L.H."/>
            <person name="Dlugosch K.M."/>
        </authorList>
    </citation>
    <scope>NUCLEOTIDE SEQUENCE</scope>
    <source>
        <strain evidence="8">CAN-66</strain>
        <tissue evidence="8">Leaf</tissue>
    </source>
</reference>
<accession>A0AA38WB50</accession>
<dbReference type="InterPro" id="IPR041373">
    <property type="entry name" value="RT_RNaseH"/>
</dbReference>
<organism evidence="8 9">
    <name type="scientific">Centaurea solstitialis</name>
    <name type="common">yellow star-thistle</name>
    <dbReference type="NCBI Taxonomy" id="347529"/>
    <lineage>
        <taxon>Eukaryota</taxon>
        <taxon>Viridiplantae</taxon>
        <taxon>Streptophyta</taxon>
        <taxon>Embryophyta</taxon>
        <taxon>Tracheophyta</taxon>
        <taxon>Spermatophyta</taxon>
        <taxon>Magnoliopsida</taxon>
        <taxon>eudicotyledons</taxon>
        <taxon>Gunneridae</taxon>
        <taxon>Pentapetalae</taxon>
        <taxon>asterids</taxon>
        <taxon>campanulids</taxon>
        <taxon>Asterales</taxon>
        <taxon>Asteraceae</taxon>
        <taxon>Carduoideae</taxon>
        <taxon>Cardueae</taxon>
        <taxon>Centaureinae</taxon>
        <taxon>Centaurea</taxon>
    </lineage>
</organism>
<keyword evidence="3" id="KW-0540">Nuclease</keyword>
<dbReference type="AlphaFoldDB" id="A0AA38WB50"/>
<dbReference type="EMBL" id="JARYMX010000007">
    <property type="protein sequence ID" value="KAJ9541896.1"/>
    <property type="molecule type" value="Genomic_DNA"/>
</dbReference>
<keyword evidence="2" id="KW-0548">Nucleotidyltransferase</keyword>
<evidence type="ECO:0000256" key="1">
    <source>
        <dbReference type="ARBA" id="ARBA00022679"/>
    </source>
</evidence>
<keyword evidence="5" id="KW-0378">Hydrolase</keyword>
<dbReference type="Proteomes" id="UP001172457">
    <property type="component" value="Chromosome 7"/>
</dbReference>
<dbReference type="Gene3D" id="3.10.10.10">
    <property type="entry name" value="HIV Type 1 Reverse Transcriptase, subunit A, domain 1"/>
    <property type="match status" value="1"/>
</dbReference>
<dbReference type="PANTHER" id="PTHR37984">
    <property type="entry name" value="PROTEIN CBG26694"/>
    <property type="match status" value="1"/>
</dbReference>
<evidence type="ECO:0000256" key="4">
    <source>
        <dbReference type="ARBA" id="ARBA00022759"/>
    </source>
</evidence>
<name>A0AA38WB50_9ASTR</name>
<evidence type="ECO:0000256" key="2">
    <source>
        <dbReference type="ARBA" id="ARBA00022695"/>
    </source>
</evidence>
<gene>
    <name evidence="8" type="ORF">OSB04_028402</name>
</gene>
<evidence type="ECO:0000259" key="7">
    <source>
        <dbReference type="Pfam" id="PF17917"/>
    </source>
</evidence>
<dbReference type="PANTHER" id="PTHR37984:SF5">
    <property type="entry name" value="PROTEIN NYNRIN-LIKE"/>
    <property type="match status" value="1"/>
</dbReference>
<evidence type="ECO:0000313" key="9">
    <source>
        <dbReference type="Proteomes" id="UP001172457"/>
    </source>
</evidence>
<evidence type="ECO:0000256" key="6">
    <source>
        <dbReference type="ARBA" id="ARBA00022918"/>
    </source>
</evidence>
<keyword evidence="1" id="KW-0808">Transferase</keyword>
<evidence type="ECO:0000256" key="3">
    <source>
        <dbReference type="ARBA" id="ARBA00022722"/>
    </source>
</evidence>
<dbReference type="InterPro" id="IPR050951">
    <property type="entry name" value="Retrovirus_Pol_polyprotein"/>
</dbReference>
<dbReference type="CDD" id="cd09274">
    <property type="entry name" value="RNase_HI_RT_Ty3"/>
    <property type="match status" value="1"/>
</dbReference>
<evidence type="ECO:0000256" key="5">
    <source>
        <dbReference type="ARBA" id="ARBA00022801"/>
    </source>
</evidence>
<sequence>MTEPVNKITDLFVEMVACLCIYVVNEQLKTYCCRDPEAELWELMEGIRLEGMKFRTDLIHIPMEEVNVVVSMNWFGCHELVLTVEVNGWRSKLQVGEFYLSESRTKRLPKLCLTAKARKGWLDADVHRFPGRNKLTLKNRYALPRIDDLFDQLQGAAWFSEIDLRSGYHQVKVGEENVHKTAFRSRLLEVSGAFDEAHVKECEVCLGWRTTRSFRGVAEKIVIAYASRQLKTYEANYSTHDLELAAVVFALKLWRHYLYGVKCTIYTDHKSLRYFLDQQMLNMRQRRWLDVVKDYDCKILYHPGKANVVADALSRKSHNVVMRVPLMRFAVTTSLLELIKSFQVDAV</sequence>
<dbReference type="Gene3D" id="3.30.70.270">
    <property type="match status" value="1"/>
</dbReference>
<dbReference type="InterPro" id="IPR043502">
    <property type="entry name" value="DNA/RNA_pol_sf"/>
</dbReference>
<proteinExistence type="predicted"/>
<keyword evidence="9" id="KW-1185">Reference proteome</keyword>
<dbReference type="GO" id="GO:0016787">
    <property type="term" value="F:hydrolase activity"/>
    <property type="evidence" value="ECO:0007669"/>
    <property type="project" value="UniProtKB-KW"/>
</dbReference>
<evidence type="ECO:0000313" key="8">
    <source>
        <dbReference type="EMBL" id="KAJ9541896.1"/>
    </source>
</evidence>
<feature type="domain" description="Reverse transcriptase RNase H-like" evidence="7">
    <location>
        <begin position="220"/>
        <end position="295"/>
    </location>
</feature>
<dbReference type="GO" id="GO:0004519">
    <property type="term" value="F:endonuclease activity"/>
    <property type="evidence" value="ECO:0007669"/>
    <property type="project" value="UniProtKB-KW"/>
</dbReference>